<evidence type="ECO:0000256" key="1">
    <source>
        <dbReference type="SAM" id="MobiDB-lite"/>
    </source>
</evidence>
<evidence type="ECO:0000313" key="3">
    <source>
        <dbReference type="Proteomes" id="UP000053268"/>
    </source>
</evidence>
<keyword evidence="3" id="KW-1185">Reference proteome</keyword>
<feature type="region of interest" description="Disordered" evidence="1">
    <location>
        <begin position="1"/>
        <end position="38"/>
    </location>
</feature>
<name>A0A194QJ04_PAPXU</name>
<dbReference type="AlphaFoldDB" id="A0A194QJ04"/>
<accession>A0A194QJ04</accession>
<organism evidence="2 3">
    <name type="scientific">Papilio xuthus</name>
    <name type="common">Asian swallowtail butterfly</name>
    <dbReference type="NCBI Taxonomy" id="66420"/>
    <lineage>
        <taxon>Eukaryota</taxon>
        <taxon>Metazoa</taxon>
        <taxon>Ecdysozoa</taxon>
        <taxon>Arthropoda</taxon>
        <taxon>Hexapoda</taxon>
        <taxon>Insecta</taxon>
        <taxon>Pterygota</taxon>
        <taxon>Neoptera</taxon>
        <taxon>Endopterygota</taxon>
        <taxon>Lepidoptera</taxon>
        <taxon>Glossata</taxon>
        <taxon>Ditrysia</taxon>
        <taxon>Papilionoidea</taxon>
        <taxon>Papilionidae</taxon>
        <taxon>Papilioninae</taxon>
        <taxon>Papilio</taxon>
    </lineage>
</organism>
<dbReference type="EMBL" id="KQ458671">
    <property type="protein sequence ID" value="KPJ05538.1"/>
    <property type="molecule type" value="Genomic_DNA"/>
</dbReference>
<dbReference type="Proteomes" id="UP000053268">
    <property type="component" value="Unassembled WGS sequence"/>
</dbReference>
<sequence length="69" mass="7219">MGEGESQGEAGRAGRSGEGWGRNGLELAAGRAAPKPQPHKLTSALNVLADQVIHPPPRRVASTARCRHV</sequence>
<proteinExistence type="predicted"/>
<reference evidence="2 3" key="1">
    <citation type="journal article" date="2015" name="Nat. Commun.">
        <title>Outbred genome sequencing and CRISPR/Cas9 gene editing in butterflies.</title>
        <authorList>
            <person name="Li X."/>
            <person name="Fan D."/>
            <person name="Zhang W."/>
            <person name="Liu G."/>
            <person name="Zhang L."/>
            <person name="Zhao L."/>
            <person name="Fang X."/>
            <person name="Chen L."/>
            <person name="Dong Y."/>
            <person name="Chen Y."/>
            <person name="Ding Y."/>
            <person name="Zhao R."/>
            <person name="Feng M."/>
            <person name="Zhu Y."/>
            <person name="Feng Y."/>
            <person name="Jiang X."/>
            <person name="Zhu D."/>
            <person name="Xiang H."/>
            <person name="Feng X."/>
            <person name="Li S."/>
            <person name="Wang J."/>
            <person name="Zhang G."/>
            <person name="Kronforst M.R."/>
            <person name="Wang W."/>
        </authorList>
    </citation>
    <scope>NUCLEOTIDE SEQUENCE [LARGE SCALE GENOMIC DNA]</scope>
    <source>
        <strain evidence="2">Ya'a_city_454_Px</strain>
        <tissue evidence="2">Whole body</tissue>
    </source>
</reference>
<gene>
    <name evidence="2" type="ORF">RR46_02154</name>
</gene>
<protein>
    <submittedName>
        <fullName evidence="2">Uncharacterized protein</fullName>
    </submittedName>
</protein>
<evidence type="ECO:0000313" key="2">
    <source>
        <dbReference type="EMBL" id="KPJ05538.1"/>
    </source>
</evidence>